<dbReference type="RefSeq" id="WP_024767454.1">
    <property type="nucleotide sequence ID" value="NZ_CP049142.1"/>
</dbReference>
<dbReference type="SUPFAM" id="SSF47598">
    <property type="entry name" value="Ribbon-helix-helix"/>
    <property type="match status" value="1"/>
</dbReference>
<geneLocation type="plasmid" evidence="3">
    <name>ppnihbp1_1</name>
</geneLocation>
<dbReference type="GO" id="GO:0006355">
    <property type="term" value="P:regulation of DNA-templated transcription"/>
    <property type="evidence" value="ECO:0007669"/>
    <property type="project" value="InterPro"/>
</dbReference>
<reference evidence="2 3" key="1">
    <citation type="submission" date="2020-02" db="EMBL/GenBank/DDBJ databases">
        <title>Integrative conjugative elements (ICEs) and plasmids drive adaptation of Pseudomonas nitroreducens strain HBP1 to wastewater environment.</title>
        <authorList>
            <person name="Sentchilo V."/>
            <person name="Carraro N."/>
            <person name="Bertelli C."/>
            <person name="van der Meer J.R."/>
        </authorList>
    </citation>
    <scope>NUCLEOTIDE SEQUENCE [LARGE SCALE GENOMIC DNA]</scope>
    <source>
        <strain evidence="2 3">HBP1</strain>
        <plasmid evidence="3">ppnihbp1_1</plasmid>
    </source>
</reference>
<dbReference type="InterPro" id="IPR010985">
    <property type="entry name" value="Ribbon_hlx_hlx"/>
</dbReference>
<evidence type="ECO:0000313" key="2">
    <source>
        <dbReference type="EMBL" id="QIE91444.1"/>
    </source>
</evidence>
<keyword evidence="2" id="KW-0614">Plasmid</keyword>
<dbReference type="Proteomes" id="UP000501063">
    <property type="component" value="Plasmid pPniHBP1_1"/>
</dbReference>
<dbReference type="InterPro" id="IPR005569">
    <property type="entry name" value="Arc_DNA-bd_dom"/>
</dbReference>
<organism evidence="2 3">
    <name type="scientific">Pseudomonas nitroreducens</name>
    <dbReference type="NCBI Taxonomy" id="46680"/>
    <lineage>
        <taxon>Bacteria</taxon>
        <taxon>Pseudomonadati</taxon>
        <taxon>Pseudomonadota</taxon>
        <taxon>Gammaproteobacteria</taxon>
        <taxon>Pseudomonadales</taxon>
        <taxon>Pseudomonadaceae</taxon>
        <taxon>Pseudomonas</taxon>
    </lineage>
</organism>
<dbReference type="KEGG" id="pnt:G5B91_34475"/>
<proteinExistence type="predicted"/>
<dbReference type="Pfam" id="PF03869">
    <property type="entry name" value="Arc"/>
    <property type="match status" value="1"/>
</dbReference>
<name>A0A6G6J871_PSENT</name>
<dbReference type="AlphaFoldDB" id="A0A6G6J871"/>
<sequence length="99" mass="10654">MHLANIRGPKVQDGKSRTADKINVRLPDGVRDQIIEICKAEHIAMNTFVVQALEEKLARDAGLVEALAQLNAQIAKIGAHLGLPNEDSSAGSKIDSRTT</sequence>
<dbReference type="InterPro" id="IPR013321">
    <property type="entry name" value="Arc_rbn_hlx_hlx"/>
</dbReference>
<evidence type="ECO:0000259" key="1">
    <source>
        <dbReference type="Pfam" id="PF03869"/>
    </source>
</evidence>
<gene>
    <name evidence="2" type="ORF">G5B91_34475</name>
</gene>
<dbReference type="GO" id="GO:0003677">
    <property type="term" value="F:DNA binding"/>
    <property type="evidence" value="ECO:0007669"/>
    <property type="project" value="UniProtKB-KW"/>
</dbReference>
<dbReference type="Gene3D" id="1.10.1220.10">
    <property type="entry name" value="Met repressor-like"/>
    <property type="match status" value="1"/>
</dbReference>
<keyword evidence="2" id="KW-0238">DNA-binding</keyword>
<accession>A0A6G6J871</accession>
<dbReference type="EMBL" id="CP049142">
    <property type="protein sequence ID" value="QIE91444.1"/>
    <property type="molecule type" value="Genomic_DNA"/>
</dbReference>
<feature type="domain" description="Arc-like DNA binding" evidence="1">
    <location>
        <begin position="16"/>
        <end position="60"/>
    </location>
</feature>
<protein>
    <submittedName>
        <fullName evidence="2">Arc family DNA-binding protein</fullName>
    </submittedName>
</protein>
<evidence type="ECO:0000313" key="3">
    <source>
        <dbReference type="Proteomes" id="UP000501063"/>
    </source>
</evidence>